<proteinExistence type="predicted"/>
<dbReference type="EMBL" id="CAACVG010012440">
    <property type="protein sequence ID" value="VEN60270.1"/>
    <property type="molecule type" value="Genomic_DNA"/>
</dbReference>
<evidence type="ECO:0000313" key="1">
    <source>
        <dbReference type="EMBL" id="VEN60270.1"/>
    </source>
</evidence>
<dbReference type="GO" id="GO:0035226">
    <property type="term" value="F:glutamate-cysteine ligase catalytic subunit binding"/>
    <property type="evidence" value="ECO:0007669"/>
    <property type="project" value="InterPro"/>
</dbReference>
<dbReference type="Proteomes" id="UP000410492">
    <property type="component" value="Unassembled WGS sequence"/>
</dbReference>
<dbReference type="OrthoDB" id="5596051at2759"/>
<protein>
    <submittedName>
        <fullName evidence="1">Uncharacterized protein</fullName>
    </submittedName>
</protein>
<name>A0A653DJ85_CALMS</name>
<dbReference type="GO" id="GO:0030234">
    <property type="term" value="F:enzyme regulator activity"/>
    <property type="evidence" value="ECO:0007669"/>
    <property type="project" value="TreeGrafter"/>
</dbReference>
<dbReference type="GO" id="GO:0017109">
    <property type="term" value="C:glutamate-cysteine ligase complex"/>
    <property type="evidence" value="ECO:0007669"/>
    <property type="project" value="TreeGrafter"/>
</dbReference>
<dbReference type="AlphaFoldDB" id="A0A653DJ85"/>
<organism evidence="1 2">
    <name type="scientific">Callosobruchus maculatus</name>
    <name type="common">Southern cowpea weevil</name>
    <name type="synonym">Pulse bruchid</name>
    <dbReference type="NCBI Taxonomy" id="64391"/>
    <lineage>
        <taxon>Eukaryota</taxon>
        <taxon>Metazoa</taxon>
        <taxon>Ecdysozoa</taxon>
        <taxon>Arthropoda</taxon>
        <taxon>Hexapoda</taxon>
        <taxon>Insecta</taxon>
        <taxon>Pterygota</taxon>
        <taxon>Neoptera</taxon>
        <taxon>Endopterygota</taxon>
        <taxon>Coleoptera</taxon>
        <taxon>Polyphaga</taxon>
        <taxon>Cucujiformia</taxon>
        <taxon>Chrysomeloidea</taxon>
        <taxon>Chrysomelidae</taxon>
        <taxon>Bruchinae</taxon>
        <taxon>Bruchini</taxon>
        <taxon>Callosobruchus</taxon>
    </lineage>
</organism>
<dbReference type="PANTHER" id="PTHR13295:SF4">
    <property type="entry name" value="GLUTAMATE--CYSTEINE LIGASE REGULATORY SUBUNIT"/>
    <property type="match status" value="1"/>
</dbReference>
<gene>
    <name evidence="1" type="ORF">CALMAC_LOCUS18024</name>
</gene>
<dbReference type="GO" id="GO:0006750">
    <property type="term" value="P:glutathione biosynthetic process"/>
    <property type="evidence" value="ECO:0007669"/>
    <property type="project" value="InterPro"/>
</dbReference>
<dbReference type="InterPro" id="IPR032963">
    <property type="entry name" value="Gclm"/>
</dbReference>
<sequence>MDSYNKENLKNVIINTGNILSIKDFTKKANHNTTEELVEAIKCTLKDVHGALDNQLDNGVVVSRQNDDLVQRIKENDLSELKIGIKIFLNGDDQESLKEAIDKGMLTLFVAPDFLVMFHNRVLQMKTVGHV</sequence>
<feature type="non-terminal residue" evidence="1">
    <location>
        <position position="131"/>
    </location>
</feature>
<reference evidence="1 2" key="1">
    <citation type="submission" date="2019-01" db="EMBL/GenBank/DDBJ databases">
        <authorList>
            <person name="Sayadi A."/>
        </authorList>
    </citation>
    <scope>NUCLEOTIDE SEQUENCE [LARGE SCALE GENOMIC DNA]</scope>
</reference>
<dbReference type="PANTHER" id="PTHR13295">
    <property type="entry name" value="GLUTAMATE CYSTEINE LIGASE REGULATORY SUBUNIT"/>
    <property type="match status" value="1"/>
</dbReference>
<accession>A0A653DJ85</accession>
<keyword evidence="2" id="KW-1185">Reference proteome</keyword>
<evidence type="ECO:0000313" key="2">
    <source>
        <dbReference type="Proteomes" id="UP000410492"/>
    </source>
</evidence>